<name>A0A495WCU3_9BACT</name>
<accession>A0A495WCU3</accession>
<evidence type="ECO:0000313" key="1">
    <source>
        <dbReference type="EMBL" id="RKT59040.1"/>
    </source>
</evidence>
<proteinExistence type="predicted"/>
<evidence type="ECO:0000313" key="2">
    <source>
        <dbReference type="Proteomes" id="UP000269493"/>
    </source>
</evidence>
<dbReference type="AlphaFoldDB" id="A0A495WCU3"/>
<comment type="caution">
    <text evidence="1">The sequence shown here is derived from an EMBL/GenBank/DDBJ whole genome shotgun (WGS) entry which is preliminary data.</text>
</comment>
<dbReference type="EMBL" id="RBXN01000003">
    <property type="protein sequence ID" value="RKT59040.1"/>
    <property type="molecule type" value="Genomic_DNA"/>
</dbReference>
<organism evidence="1 2">
    <name type="scientific">Coprobacter fastidiosus NSB1 = JCM 33896</name>
    <dbReference type="NCBI Taxonomy" id="1349822"/>
    <lineage>
        <taxon>Bacteria</taxon>
        <taxon>Pseudomonadati</taxon>
        <taxon>Bacteroidota</taxon>
        <taxon>Bacteroidia</taxon>
        <taxon>Bacteroidales</taxon>
        <taxon>Barnesiellaceae</taxon>
        <taxon>Coprobacter</taxon>
    </lineage>
</organism>
<reference evidence="1 2" key="1">
    <citation type="submission" date="2018-10" db="EMBL/GenBank/DDBJ databases">
        <title>Genomic Encyclopedia of Archaeal and Bacterial Type Strains, Phase II (KMG-II): from individual species to whole genera.</title>
        <authorList>
            <person name="Goeker M."/>
        </authorList>
    </citation>
    <scope>NUCLEOTIDE SEQUENCE [LARGE SCALE GENOMIC DNA]</scope>
    <source>
        <strain evidence="1 2">NSB1</strain>
    </source>
</reference>
<gene>
    <name evidence="1" type="ORF">BC742_1179</name>
</gene>
<sequence length="59" mass="7175">MIVISSNIWVRIPIFDLNVRCIEIDFLRRYNIATLFLPLCLEKFGYARQSYRKKEKYDT</sequence>
<keyword evidence="2" id="KW-1185">Reference proteome</keyword>
<protein>
    <submittedName>
        <fullName evidence="1">Uncharacterized protein</fullName>
    </submittedName>
</protein>
<dbReference type="Proteomes" id="UP000269493">
    <property type="component" value="Unassembled WGS sequence"/>
</dbReference>